<name>A0ABT4YQC1_9VIBR</name>
<comment type="caution">
    <text evidence="4">The sequence shown here is derived from an EMBL/GenBank/DDBJ whole genome shotgun (WGS) entry which is preliminary data.</text>
</comment>
<accession>A0ABT4YQC1</accession>
<dbReference type="Pfam" id="PF22678">
    <property type="entry name" value="Cytochrom_c_NrfB-like"/>
    <property type="match status" value="1"/>
</dbReference>
<dbReference type="InterPro" id="IPR036280">
    <property type="entry name" value="Multihaem_cyt_sf"/>
</dbReference>
<gene>
    <name evidence="4" type="primary">nrfB</name>
    <name evidence="4" type="ORF">PGX00_08825</name>
</gene>
<dbReference type="RefSeq" id="WP_272135358.1">
    <property type="nucleotide sequence ID" value="NZ_JAQLOI010000001.1"/>
</dbReference>
<dbReference type="EMBL" id="JAQLOI010000001">
    <property type="protein sequence ID" value="MDB1123755.1"/>
    <property type="molecule type" value="Genomic_DNA"/>
</dbReference>
<keyword evidence="4" id="KW-0560">Oxidoreductase</keyword>
<evidence type="ECO:0000259" key="3">
    <source>
        <dbReference type="Pfam" id="PF22678"/>
    </source>
</evidence>
<dbReference type="EC" id="1.7.2.2" evidence="4"/>
<evidence type="ECO:0000313" key="5">
    <source>
        <dbReference type="Proteomes" id="UP001210678"/>
    </source>
</evidence>
<evidence type="ECO:0000313" key="4">
    <source>
        <dbReference type="EMBL" id="MDB1123755.1"/>
    </source>
</evidence>
<protein>
    <submittedName>
        <fullName evidence="4">Cytochrome c nitrite reductase pentaheme subunit</fullName>
        <ecNumber evidence="4">1.7.2.2</ecNumber>
    </submittedName>
</protein>
<keyword evidence="1 2" id="KW-0732">Signal</keyword>
<feature type="chain" id="PRO_5045368296" evidence="2">
    <location>
        <begin position="30"/>
        <end position="201"/>
    </location>
</feature>
<organism evidence="4 5">
    <name type="scientific">Vibrio algarum</name>
    <dbReference type="NCBI Taxonomy" id="3020714"/>
    <lineage>
        <taxon>Bacteria</taxon>
        <taxon>Pseudomonadati</taxon>
        <taxon>Pseudomonadota</taxon>
        <taxon>Gammaproteobacteria</taxon>
        <taxon>Vibrionales</taxon>
        <taxon>Vibrionaceae</taxon>
        <taxon>Vibrio</taxon>
    </lineage>
</organism>
<reference evidence="4 5" key="1">
    <citation type="submission" date="2023-01" db="EMBL/GenBank/DDBJ databases">
        <title>Vibrio sp. KJ40-1 sp.nov, isolated from marine algae.</title>
        <authorList>
            <person name="Butt M."/>
            <person name="Kim J.M.J."/>
            <person name="Jeon C.O.C."/>
        </authorList>
    </citation>
    <scope>NUCLEOTIDE SEQUENCE [LARGE SCALE GENOMIC DNA]</scope>
    <source>
        <strain evidence="4 5">KJ40-1</strain>
    </source>
</reference>
<dbReference type="GO" id="GO:0042279">
    <property type="term" value="F:nitrite reductase (cytochrome, ammonia-forming) activity"/>
    <property type="evidence" value="ECO:0007669"/>
    <property type="project" value="UniProtKB-EC"/>
</dbReference>
<dbReference type="SUPFAM" id="SSF48695">
    <property type="entry name" value="Multiheme cytochromes"/>
    <property type="match status" value="1"/>
</dbReference>
<feature type="domain" description="Cytochrome c-type protein NrfB-like" evidence="3">
    <location>
        <begin position="83"/>
        <end position="183"/>
    </location>
</feature>
<keyword evidence="5" id="KW-1185">Reference proteome</keyword>
<evidence type="ECO:0000256" key="1">
    <source>
        <dbReference type="ARBA" id="ARBA00022729"/>
    </source>
</evidence>
<feature type="signal peptide" evidence="2">
    <location>
        <begin position="1"/>
        <end position="29"/>
    </location>
</feature>
<proteinExistence type="predicted"/>
<evidence type="ECO:0000256" key="2">
    <source>
        <dbReference type="SAM" id="SignalP"/>
    </source>
</evidence>
<dbReference type="Gene3D" id="3.90.10.10">
    <property type="entry name" value="Cytochrome C3"/>
    <property type="match status" value="1"/>
</dbReference>
<dbReference type="InterPro" id="IPR051829">
    <property type="entry name" value="Multiheme_Cytochr_ET"/>
</dbReference>
<dbReference type="InterPro" id="IPR017564">
    <property type="entry name" value="Cyt_c_NrfB"/>
</dbReference>
<sequence>MANFKLTIAIMLKSLLILCLYGFSINTYAETAGDTTTAEPERKKLVISRKDKQCLKCHKDAYSSLHESHGYNAVDVLGKQLKCADCHNKISSKHRNGAPKVTKYFEAQSQPGTEKQMLTQSEILKANKECTDCHKPDDLREKFWTHDVHAKNLTCTNCHNVHASKAKVLGFDHKQKVQLCVDCHSDFTKLKKAKLNKEDNE</sequence>
<dbReference type="NCBIfam" id="TIGR03146">
    <property type="entry name" value="cyt_nit_nrfB"/>
    <property type="match status" value="1"/>
</dbReference>
<dbReference type="PANTHER" id="PTHR35038">
    <property type="entry name" value="DISSIMILATORY SULFITE REDUCTASE SIRA"/>
    <property type="match status" value="1"/>
</dbReference>
<dbReference type="Proteomes" id="UP001210678">
    <property type="component" value="Unassembled WGS sequence"/>
</dbReference>
<dbReference type="InterPro" id="IPR053875">
    <property type="entry name" value="Cytochrom_c_NrfB-like_dom"/>
</dbReference>